<reference evidence="2 3" key="1">
    <citation type="journal article" date="2017" name="Int. J. Syst. Evol. Microbiol.">
        <title>Bacillus notoginsengisoli sp. nov., a novel bacterium isolated from the rhizosphere of Panax notoginseng.</title>
        <authorList>
            <person name="Zhang M.Y."/>
            <person name="Cheng J."/>
            <person name="Cai Y."/>
            <person name="Zhang T.Y."/>
            <person name="Wu Y.Y."/>
            <person name="Manikprabhu D."/>
            <person name="Li W.J."/>
            <person name="Zhang Y.X."/>
        </authorList>
    </citation>
    <scope>NUCLEOTIDE SEQUENCE [LARGE SCALE GENOMIC DNA]</scope>
    <source>
        <strain evidence="2 3">JCM 30743</strain>
    </source>
</reference>
<proteinExistence type="predicted"/>
<evidence type="ECO:0000313" key="2">
    <source>
        <dbReference type="EMBL" id="RHW43612.1"/>
    </source>
</evidence>
<gene>
    <name evidence="2" type="ORF">D1B31_01640</name>
</gene>
<keyword evidence="3" id="KW-1185">Reference proteome</keyword>
<evidence type="ECO:0000256" key="1">
    <source>
        <dbReference type="SAM" id="Phobius"/>
    </source>
</evidence>
<sequence>MVSGKSSTFVYVTSSLATIVATTSVLIGEVVEYSTSASGATLSILSIVTVSWDVLPAKSVATKVKLPFSSKV</sequence>
<accession>A0A417Z0H0</accession>
<keyword evidence="1" id="KW-0472">Membrane</keyword>
<name>A0A417Z0H0_9BACI</name>
<dbReference type="Proteomes" id="UP000284416">
    <property type="component" value="Unassembled WGS sequence"/>
</dbReference>
<dbReference type="AlphaFoldDB" id="A0A417Z0H0"/>
<protein>
    <submittedName>
        <fullName evidence="2">Uncharacterized protein</fullName>
    </submittedName>
</protein>
<keyword evidence="1" id="KW-0812">Transmembrane</keyword>
<organism evidence="2 3">
    <name type="scientific">Neobacillus notoginsengisoli</name>
    <dbReference type="NCBI Taxonomy" id="1578198"/>
    <lineage>
        <taxon>Bacteria</taxon>
        <taxon>Bacillati</taxon>
        <taxon>Bacillota</taxon>
        <taxon>Bacilli</taxon>
        <taxon>Bacillales</taxon>
        <taxon>Bacillaceae</taxon>
        <taxon>Neobacillus</taxon>
    </lineage>
</organism>
<comment type="caution">
    <text evidence="2">The sequence shown here is derived from an EMBL/GenBank/DDBJ whole genome shotgun (WGS) entry which is preliminary data.</text>
</comment>
<feature type="transmembrane region" description="Helical" evidence="1">
    <location>
        <begin position="9"/>
        <end position="27"/>
    </location>
</feature>
<dbReference type="EMBL" id="QWEG01000001">
    <property type="protein sequence ID" value="RHW43612.1"/>
    <property type="molecule type" value="Genomic_DNA"/>
</dbReference>
<evidence type="ECO:0000313" key="3">
    <source>
        <dbReference type="Proteomes" id="UP000284416"/>
    </source>
</evidence>
<keyword evidence="1" id="KW-1133">Transmembrane helix</keyword>